<feature type="compositionally biased region" description="Low complexity" evidence="9">
    <location>
        <begin position="125"/>
        <end position="172"/>
    </location>
</feature>
<comment type="subcellular location">
    <subcellularLocation>
        <location evidence="2">Chromosome</location>
    </subcellularLocation>
    <subcellularLocation>
        <location evidence="1 8">Nucleus</location>
    </subcellularLocation>
</comment>
<evidence type="ECO:0000256" key="7">
    <source>
        <dbReference type="ARBA" id="ARBA00023269"/>
    </source>
</evidence>
<keyword evidence="7 8" id="KW-0544">Nucleosome core</keyword>
<feature type="region of interest" description="Disordered" evidence="9">
    <location>
        <begin position="1"/>
        <end position="20"/>
    </location>
</feature>
<dbReference type="GO" id="GO:0030527">
    <property type="term" value="F:structural constituent of chromatin"/>
    <property type="evidence" value="ECO:0007669"/>
    <property type="project" value="InterPro"/>
</dbReference>
<feature type="region of interest" description="Disordered" evidence="9">
    <location>
        <begin position="106"/>
        <end position="203"/>
    </location>
</feature>
<dbReference type="EMBL" id="JAGFBR010000010">
    <property type="protein sequence ID" value="KAH0460200.1"/>
    <property type="molecule type" value="Genomic_DNA"/>
</dbReference>
<dbReference type="GO" id="GO:0003677">
    <property type="term" value="F:DNA binding"/>
    <property type="evidence" value="ECO:0007669"/>
    <property type="project" value="UniProtKB-KW"/>
</dbReference>
<dbReference type="Gene3D" id="1.10.20.10">
    <property type="entry name" value="Histone, subunit A"/>
    <property type="match status" value="1"/>
</dbReference>
<feature type="compositionally biased region" description="Basic and acidic residues" evidence="9">
    <location>
        <begin position="1"/>
        <end position="17"/>
    </location>
</feature>
<dbReference type="Proteomes" id="UP000775213">
    <property type="component" value="Unassembled WGS sequence"/>
</dbReference>
<comment type="similarity">
    <text evidence="3 8">Belongs to the histone H2A family.</text>
</comment>
<dbReference type="GO" id="GO:0005634">
    <property type="term" value="C:nucleus"/>
    <property type="evidence" value="ECO:0007669"/>
    <property type="project" value="UniProtKB-SubCell"/>
</dbReference>
<dbReference type="InterPro" id="IPR009072">
    <property type="entry name" value="Histone-fold"/>
</dbReference>
<dbReference type="PROSITE" id="PS00046">
    <property type="entry name" value="HISTONE_H2A"/>
    <property type="match status" value="1"/>
</dbReference>
<reference evidence="11 12" key="1">
    <citation type="journal article" date="2021" name="Hortic Res">
        <title>Chromosome-scale assembly of the Dendrobium chrysotoxum genome enhances the understanding of orchid evolution.</title>
        <authorList>
            <person name="Zhang Y."/>
            <person name="Zhang G.Q."/>
            <person name="Zhang D."/>
            <person name="Liu X.D."/>
            <person name="Xu X.Y."/>
            <person name="Sun W.H."/>
            <person name="Yu X."/>
            <person name="Zhu X."/>
            <person name="Wang Z.W."/>
            <person name="Zhao X."/>
            <person name="Zhong W.Y."/>
            <person name="Chen H."/>
            <person name="Yin W.L."/>
            <person name="Huang T."/>
            <person name="Niu S.C."/>
            <person name="Liu Z.J."/>
        </authorList>
    </citation>
    <scope>NUCLEOTIDE SEQUENCE [LARGE SCALE GENOMIC DNA]</scope>
    <source>
        <strain evidence="11">Lindl</strain>
    </source>
</reference>
<gene>
    <name evidence="11" type="ORF">IEQ34_010863</name>
</gene>
<keyword evidence="4 8" id="KW-0158">Chromosome</keyword>
<dbReference type="InterPro" id="IPR032458">
    <property type="entry name" value="Histone_H2A_CS"/>
</dbReference>
<dbReference type="CDD" id="cd00074">
    <property type="entry name" value="HFD_H2A"/>
    <property type="match status" value="1"/>
</dbReference>
<feature type="domain" description="Core Histone H2A/H2B/H3" evidence="10">
    <location>
        <begin position="7"/>
        <end position="88"/>
    </location>
</feature>
<proteinExistence type="inferred from homology"/>
<evidence type="ECO:0000256" key="3">
    <source>
        <dbReference type="ARBA" id="ARBA00010691"/>
    </source>
</evidence>
<evidence type="ECO:0000256" key="6">
    <source>
        <dbReference type="ARBA" id="ARBA00023242"/>
    </source>
</evidence>
<dbReference type="GO" id="GO:0000786">
    <property type="term" value="C:nucleosome"/>
    <property type="evidence" value="ECO:0007669"/>
    <property type="project" value="UniProtKB-KW"/>
</dbReference>
<evidence type="ECO:0000313" key="11">
    <source>
        <dbReference type="EMBL" id="KAH0460200.1"/>
    </source>
</evidence>
<dbReference type="SUPFAM" id="SSF47113">
    <property type="entry name" value="Histone-fold"/>
    <property type="match status" value="1"/>
</dbReference>
<evidence type="ECO:0000313" key="12">
    <source>
        <dbReference type="Proteomes" id="UP000775213"/>
    </source>
</evidence>
<evidence type="ECO:0000256" key="8">
    <source>
        <dbReference type="RuleBase" id="RU003767"/>
    </source>
</evidence>
<evidence type="ECO:0000256" key="9">
    <source>
        <dbReference type="SAM" id="MobiDB-lite"/>
    </source>
</evidence>
<name>A0AAV7GEK6_DENCH</name>
<dbReference type="GO" id="GO:0046982">
    <property type="term" value="F:protein heterodimerization activity"/>
    <property type="evidence" value="ECO:0007669"/>
    <property type="project" value="InterPro"/>
</dbReference>
<dbReference type="InterPro" id="IPR007125">
    <property type="entry name" value="H2A/H2B/H3"/>
</dbReference>
<comment type="caution">
    <text evidence="11">The sequence shown here is derived from an EMBL/GenBank/DDBJ whole genome shotgun (WGS) entry which is preliminary data.</text>
</comment>
<evidence type="ECO:0000256" key="1">
    <source>
        <dbReference type="ARBA" id="ARBA00004123"/>
    </source>
</evidence>
<dbReference type="PANTHER" id="PTHR23430">
    <property type="entry name" value="HISTONE H2A"/>
    <property type="match status" value="1"/>
</dbReference>
<dbReference type="PRINTS" id="PR00620">
    <property type="entry name" value="HISTONEH2A"/>
</dbReference>
<comment type="subunit">
    <text evidence="8">The nucleosome is a histone octamer containing two molecules each of H2A, H2B, H3 and H4 assembled in one H3-H4 heterotetramer and two H2A-H2B heterodimers. The octamer wraps approximately 147 bp of DNA.</text>
</comment>
<keyword evidence="6 8" id="KW-0539">Nucleus</keyword>
<dbReference type="InterPro" id="IPR002119">
    <property type="entry name" value="Histone_H2A"/>
</dbReference>
<dbReference type="FunFam" id="1.10.20.10:FF:000093">
    <property type="entry name" value="Histone H2A"/>
    <property type="match status" value="1"/>
</dbReference>
<evidence type="ECO:0000256" key="2">
    <source>
        <dbReference type="ARBA" id="ARBA00004286"/>
    </source>
</evidence>
<dbReference type="Pfam" id="PF00125">
    <property type="entry name" value="Histone"/>
    <property type="match status" value="1"/>
</dbReference>
<dbReference type="SMART" id="SM00414">
    <property type="entry name" value="H2A"/>
    <property type="match status" value="1"/>
</dbReference>
<organism evidence="11 12">
    <name type="scientific">Dendrobium chrysotoxum</name>
    <name type="common">Orchid</name>
    <dbReference type="NCBI Taxonomy" id="161865"/>
    <lineage>
        <taxon>Eukaryota</taxon>
        <taxon>Viridiplantae</taxon>
        <taxon>Streptophyta</taxon>
        <taxon>Embryophyta</taxon>
        <taxon>Tracheophyta</taxon>
        <taxon>Spermatophyta</taxon>
        <taxon>Magnoliopsida</taxon>
        <taxon>Liliopsida</taxon>
        <taxon>Asparagales</taxon>
        <taxon>Orchidaceae</taxon>
        <taxon>Epidendroideae</taxon>
        <taxon>Malaxideae</taxon>
        <taxon>Dendrobiinae</taxon>
        <taxon>Dendrobium</taxon>
    </lineage>
</organism>
<evidence type="ECO:0000256" key="5">
    <source>
        <dbReference type="ARBA" id="ARBA00023125"/>
    </source>
</evidence>
<accession>A0AAV7GEK6</accession>
<keyword evidence="5 8" id="KW-0238">DNA-binding</keyword>
<sequence>MAGEEIELRPRKSEKSRSTRAGLTFPVGRIAKLLKDGKYSDRIGYGAPVYIAAILEYLAREVLELAGNAAIDNNRRRISPRHIQLSVRSDTELSKLLGHVIFSSSGGTPSVQLKPLRKKAASSGTKEAASSGTTEAASSGTKEAASSGTTEAASSGTKEAASSGKMKAASSGTTKAAFSGTVKVASWGAKKPPSLRMKKDDKK</sequence>
<dbReference type="AlphaFoldDB" id="A0AAV7GEK6"/>
<protein>
    <recommendedName>
        <fullName evidence="8">Histone H2A</fullName>
    </recommendedName>
</protein>
<evidence type="ECO:0000259" key="10">
    <source>
        <dbReference type="Pfam" id="PF00125"/>
    </source>
</evidence>
<keyword evidence="12" id="KW-1185">Reference proteome</keyword>
<evidence type="ECO:0000256" key="4">
    <source>
        <dbReference type="ARBA" id="ARBA00022454"/>
    </source>
</evidence>